<comment type="similarity">
    <text evidence="1">Belongs to the complex I 30 kDa subunit family.</text>
</comment>
<proteinExistence type="inferred from homology"/>
<feature type="region of interest" description="Disordered" evidence="2">
    <location>
        <begin position="144"/>
        <end position="271"/>
    </location>
</feature>
<dbReference type="RefSeq" id="WP_379577686.1">
    <property type="nucleotide sequence ID" value="NZ_JBHUFV010000054.1"/>
</dbReference>
<feature type="domain" description="NADH:ubiquinone oxidoreductase 30kDa subunit" evidence="3">
    <location>
        <begin position="22"/>
        <end position="139"/>
    </location>
</feature>
<accession>A0ABW4T981</accession>
<dbReference type="InterPro" id="IPR001268">
    <property type="entry name" value="NADH_UbQ_OxRdtase_30kDa_su"/>
</dbReference>
<reference evidence="5" key="1">
    <citation type="journal article" date="2019" name="Int. J. Syst. Evol. Microbiol.">
        <title>The Global Catalogue of Microorganisms (GCM) 10K type strain sequencing project: providing services to taxonomists for standard genome sequencing and annotation.</title>
        <authorList>
            <consortium name="The Broad Institute Genomics Platform"/>
            <consortium name="The Broad Institute Genome Sequencing Center for Infectious Disease"/>
            <person name="Wu L."/>
            <person name="Ma J."/>
        </authorList>
    </citation>
    <scope>NUCLEOTIDE SEQUENCE [LARGE SCALE GENOMIC DNA]</scope>
    <source>
        <strain evidence="5">ICMP 6774ER</strain>
    </source>
</reference>
<dbReference type="Gene3D" id="3.30.460.80">
    <property type="entry name" value="NADH:ubiquinone oxidoreductase, 30kDa subunit"/>
    <property type="match status" value="1"/>
</dbReference>
<evidence type="ECO:0000313" key="5">
    <source>
        <dbReference type="Proteomes" id="UP001597368"/>
    </source>
</evidence>
<feature type="compositionally biased region" description="Low complexity" evidence="2">
    <location>
        <begin position="202"/>
        <end position="217"/>
    </location>
</feature>
<comment type="caution">
    <text evidence="4">The sequence shown here is derived from an EMBL/GenBank/DDBJ whole genome shotgun (WGS) entry which is preliminary data.</text>
</comment>
<dbReference type="EMBL" id="JBHUFV010000054">
    <property type="protein sequence ID" value="MFD1936944.1"/>
    <property type="molecule type" value="Genomic_DNA"/>
</dbReference>
<dbReference type="PANTHER" id="PTHR10884:SF14">
    <property type="entry name" value="NADH DEHYDROGENASE [UBIQUINONE] IRON-SULFUR PROTEIN 3, MITOCHONDRIAL"/>
    <property type="match status" value="1"/>
</dbReference>
<dbReference type="PRINTS" id="PR01217">
    <property type="entry name" value="PRICHEXTENSN"/>
</dbReference>
<dbReference type="InterPro" id="IPR037232">
    <property type="entry name" value="NADH_quin_OxRdtase_su_C/D-like"/>
</dbReference>
<feature type="compositionally biased region" description="Pro residues" evidence="2">
    <location>
        <begin position="218"/>
        <end position="263"/>
    </location>
</feature>
<dbReference type="PANTHER" id="PTHR10884">
    <property type="entry name" value="NADH DEHYDROGENASE UBIQUINONE IRON-SULFUR PROTEIN 3"/>
    <property type="match status" value="1"/>
</dbReference>
<evidence type="ECO:0000256" key="2">
    <source>
        <dbReference type="SAM" id="MobiDB-lite"/>
    </source>
</evidence>
<evidence type="ECO:0000259" key="3">
    <source>
        <dbReference type="Pfam" id="PF00329"/>
    </source>
</evidence>
<sequence>MTLSAHFGDRAQISESWGERTVDVDAADWIELLTFCRDSGYEFFDWLTGVDEPPDVFGIVAHVYNPSTHDRLLLRTTVSHADPRLRSAVGVYRGANWHERETFEMFGVVFEEHPYLVPLLLPDGFEGHPLRKDFVLAARVAKPWPGAKEPGESGHGAPSRRKTLPPGVPAEWGPSSAEPPPPDAPSAQPSPASPASPPPASPESQASAPPEPQASAPPSAPAAPRSRPPARPEPGEPASPAPAAPTSSPAPAPPASPSDPAPPASVEEPDG</sequence>
<keyword evidence="5" id="KW-1185">Reference proteome</keyword>
<feature type="compositionally biased region" description="Pro residues" evidence="2">
    <location>
        <begin position="191"/>
        <end position="201"/>
    </location>
</feature>
<dbReference type="Pfam" id="PF00329">
    <property type="entry name" value="Complex1_30kDa"/>
    <property type="match status" value="1"/>
</dbReference>
<dbReference type="SUPFAM" id="SSF143243">
    <property type="entry name" value="Nqo5-like"/>
    <property type="match status" value="1"/>
</dbReference>
<dbReference type="Proteomes" id="UP001597368">
    <property type="component" value="Unassembled WGS sequence"/>
</dbReference>
<organism evidence="4 5">
    <name type="scientific">Nonomuraea mangrovi</name>
    <dbReference type="NCBI Taxonomy" id="2316207"/>
    <lineage>
        <taxon>Bacteria</taxon>
        <taxon>Bacillati</taxon>
        <taxon>Actinomycetota</taxon>
        <taxon>Actinomycetes</taxon>
        <taxon>Streptosporangiales</taxon>
        <taxon>Streptosporangiaceae</taxon>
        <taxon>Nonomuraea</taxon>
    </lineage>
</organism>
<name>A0ABW4T981_9ACTN</name>
<evidence type="ECO:0000256" key="1">
    <source>
        <dbReference type="ARBA" id="ARBA00007569"/>
    </source>
</evidence>
<protein>
    <submittedName>
        <fullName evidence="4">NADH-quinone oxidoreductase subunit C</fullName>
    </submittedName>
</protein>
<evidence type="ECO:0000313" key="4">
    <source>
        <dbReference type="EMBL" id="MFD1936944.1"/>
    </source>
</evidence>
<gene>
    <name evidence="4" type="ORF">ACFSKW_36300</name>
</gene>